<feature type="transmembrane region" description="Helical" evidence="1">
    <location>
        <begin position="64"/>
        <end position="86"/>
    </location>
</feature>
<reference evidence="2 3" key="1">
    <citation type="journal article" date="2018" name="Sci. Rep.">
        <title>Genomic signatures of local adaptation to the degree of environmental predictability in rotifers.</title>
        <authorList>
            <person name="Franch-Gras L."/>
            <person name="Hahn C."/>
            <person name="Garcia-Roger E.M."/>
            <person name="Carmona M.J."/>
            <person name="Serra M."/>
            <person name="Gomez A."/>
        </authorList>
    </citation>
    <scope>NUCLEOTIDE SEQUENCE [LARGE SCALE GENOMIC DNA]</scope>
    <source>
        <strain evidence="2">HYR1</strain>
    </source>
</reference>
<gene>
    <name evidence="2" type="ORF">BpHYR1_044188</name>
</gene>
<evidence type="ECO:0000313" key="3">
    <source>
        <dbReference type="Proteomes" id="UP000276133"/>
    </source>
</evidence>
<dbReference type="AlphaFoldDB" id="A0A3M7PAK7"/>
<organism evidence="2 3">
    <name type="scientific">Brachionus plicatilis</name>
    <name type="common">Marine rotifer</name>
    <name type="synonym">Brachionus muelleri</name>
    <dbReference type="NCBI Taxonomy" id="10195"/>
    <lineage>
        <taxon>Eukaryota</taxon>
        <taxon>Metazoa</taxon>
        <taxon>Spiralia</taxon>
        <taxon>Gnathifera</taxon>
        <taxon>Rotifera</taxon>
        <taxon>Eurotatoria</taxon>
        <taxon>Monogononta</taxon>
        <taxon>Pseudotrocha</taxon>
        <taxon>Ploima</taxon>
        <taxon>Brachionidae</taxon>
        <taxon>Brachionus</taxon>
    </lineage>
</organism>
<evidence type="ECO:0000256" key="1">
    <source>
        <dbReference type="SAM" id="Phobius"/>
    </source>
</evidence>
<comment type="caution">
    <text evidence="2">The sequence shown here is derived from an EMBL/GenBank/DDBJ whole genome shotgun (WGS) entry which is preliminary data.</text>
</comment>
<keyword evidence="1" id="KW-0472">Membrane</keyword>
<dbReference type="EMBL" id="REGN01012303">
    <property type="protein sequence ID" value="RMZ96131.1"/>
    <property type="molecule type" value="Genomic_DNA"/>
</dbReference>
<keyword evidence="1" id="KW-1133">Transmembrane helix</keyword>
<proteinExistence type="predicted"/>
<keyword evidence="3" id="KW-1185">Reference proteome</keyword>
<protein>
    <submittedName>
        <fullName evidence="2">Uncharacterized protein</fullName>
    </submittedName>
</protein>
<evidence type="ECO:0000313" key="2">
    <source>
        <dbReference type="EMBL" id="RMZ96131.1"/>
    </source>
</evidence>
<accession>A0A3M7PAK7</accession>
<dbReference type="Proteomes" id="UP000276133">
    <property type="component" value="Unassembled WGS sequence"/>
</dbReference>
<keyword evidence="1" id="KW-0812">Transmembrane</keyword>
<sequence>MFTIKNSIIFKIIFKKERKKFSKMTPIFSNFCIVMIILSSCKGLCATFVFLVRSRIYLSCKTALHILIPLMILIKCLLIADVIVLIPSSLLMSYSCCLVFLPLSPSLNSGSPCDLPPGFIVQFRIILRFKLPSHEVNSIQLLNQL</sequence>
<name>A0A3M7PAK7_BRAPC</name>
<feature type="transmembrane region" description="Helical" evidence="1">
    <location>
        <begin position="27"/>
        <end position="52"/>
    </location>
</feature>